<gene>
    <name evidence="1" type="ORF">EZV62_007230</name>
</gene>
<proteinExistence type="predicted"/>
<accession>A0A5C7I9R0</accession>
<protein>
    <submittedName>
        <fullName evidence="1">Uncharacterized protein</fullName>
    </submittedName>
</protein>
<comment type="caution">
    <text evidence="1">The sequence shown here is derived from an EMBL/GenBank/DDBJ whole genome shotgun (WGS) entry which is preliminary data.</text>
</comment>
<reference evidence="2" key="1">
    <citation type="journal article" date="2019" name="Gigascience">
        <title>De novo genome assembly of the endangered Acer yangbiense, a plant species with extremely small populations endemic to Yunnan Province, China.</title>
        <authorList>
            <person name="Yang J."/>
            <person name="Wariss H.M."/>
            <person name="Tao L."/>
            <person name="Zhang R."/>
            <person name="Yun Q."/>
            <person name="Hollingsworth P."/>
            <person name="Dao Z."/>
            <person name="Luo G."/>
            <person name="Guo H."/>
            <person name="Ma Y."/>
            <person name="Sun W."/>
        </authorList>
    </citation>
    <scope>NUCLEOTIDE SEQUENCE [LARGE SCALE GENOMIC DNA]</scope>
    <source>
        <strain evidence="2">cv. Malutang</strain>
    </source>
</reference>
<evidence type="ECO:0000313" key="2">
    <source>
        <dbReference type="Proteomes" id="UP000323000"/>
    </source>
</evidence>
<keyword evidence="2" id="KW-1185">Reference proteome</keyword>
<sequence length="69" mass="7477">MFNWLGISVFSSCKGSALFSGHQGPKNRGTCFEKGYPCKHEHEGNTGLFGGYLILAKGSTEKTLWNHGG</sequence>
<dbReference type="EMBL" id="VAHF01000003">
    <property type="protein sequence ID" value="TXG65955.1"/>
    <property type="molecule type" value="Genomic_DNA"/>
</dbReference>
<name>A0A5C7I9R0_9ROSI</name>
<dbReference type="AlphaFoldDB" id="A0A5C7I9R0"/>
<evidence type="ECO:0000313" key="1">
    <source>
        <dbReference type="EMBL" id="TXG65955.1"/>
    </source>
</evidence>
<organism evidence="1 2">
    <name type="scientific">Acer yangbiense</name>
    <dbReference type="NCBI Taxonomy" id="1000413"/>
    <lineage>
        <taxon>Eukaryota</taxon>
        <taxon>Viridiplantae</taxon>
        <taxon>Streptophyta</taxon>
        <taxon>Embryophyta</taxon>
        <taxon>Tracheophyta</taxon>
        <taxon>Spermatophyta</taxon>
        <taxon>Magnoliopsida</taxon>
        <taxon>eudicotyledons</taxon>
        <taxon>Gunneridae</taxon>
        <taxon>Pentapetalae</taxon>
        <taxon>rosids</taxon>
        <taxon>malvids</taxon>
        <taxon>Sapindales</taxon>
        <taxon>Sapindaceae</taxon>
        <taxon>Hippocastanoideae</taxon>
        <taxon>Acereae</taxon>
        <taxon>Acer</taxon>
    </lineage>
</organism>
<dbReference type="Proteomes" id="UP000323000">
    <property type="component" value="Chromosome 3"/>
</dbReference>